<protein>
    <submittedName>
        <fullName evidence="7">Thiamine pyrophosphate-binding protein</fullName>
    </submittedName>
</protein>
<gene>
    <name evidence="7" type="ORF">ACFOEI_15945</name>
</gene>
<evidence type="ECO:0000259" key="4">
    <source>
        <dbReference type="Pfam" id="PF00205"/>
    </source>
</evidence>
<dbReference type="InterPro" id="IPR011766">
    <property type="entry name" value="TPP_enzyme_TPP-bd"/>
</dbReference>
<evidence type="ECO:0000256" key="3">
    <source>
        <dbReference type="RuleBase" id="RU362132"/>
    </source>
</evidence>
<dbReference type="InterPro" id="IPR029061">
    <property type="entry name" value="THDP-binding"/>
</dbReference>
<dbReference type="InterPro" id="IPR000399">
    <property type="entry name" value="TPP-bd_CS"/>
</dbReference>
<evidence type="ECO:0000256" key="1">
    <source>
        <dbReference type="ARBA" id="ARBA00007812"/>
    </source>
</evidence>
<dbReference type="Pfam" id="PF00205">
    <property type="entry name" value="TPP_enzyme_M"/>
    <property type="match status" value="1"/>
</dbReference>
<evidence type="ECO:0000259" key="6">
    <source>
        <dbReference type="Pfam" id="PF02776"/>
    </source>
</evidence>
<dbReference type="NCBIfam" id="NF006052">
    <property type="entry name" value="PRK08199.1"/>
    <property type="match status" value="1"/>
</dbReference>
<dbReference type="SUPFAM" id="SSF52518">
    <property type="entry name" value="Thiamin diphosphate-binding fold (THDP-binding)"/>
    <property type="match status" value="2"/>
</dbReference>
<feature type="domain" description="Thiamine pyrophosphate enzyme central" evidence="4">
    <location>
        <begin position="197"/>
        <end position="333"/>
    </location>
</feature>
<dbReference type="Gene3D" id="3.40.50.970">
    <property type="match status" value="2"/>
</dbReference>
<dbReference type="EMBL" id="JBHRUH010000031">
    <property type="protein sequence ID" value="MFC3293549.1"/>
    <property type="molecule type" value="Genomic_DNA"/>
</dbReference>
<evidence type="ECO:0000259" key="5">
    <source>
        <dbReference type="Pfam" id="PF02775"/>
    </source>
</evidence>
<dbReference type="Pfam" id="PF02776">
    <property type="entry name" value="TPP_enzyme_N"/>
    <property type="match status" value="1"/>
</dbReference>
<dbReference type="CDD" id="cd00568">
    <property type="entry name" value="TPP_enzymes"/>
    <property type="match status" value="1"/>
</dbReference>
<organism evidence="7 8">
    <name type="scientific">Modicisalibacter luteus</name>
    <dbReference type="NCBI Taxonomy" id="453962"/>
    <lineage>
        <taxon>Bacteria</taxon>
        <taxon>Pseudomonadati</taxon>
        <taxon>Pseudomonadota</taxon>
        <taxon>Gammaproteobacteria</taxon>
        <taxon>Oceanospirillales</taxon>
        <taxon>Halomonadaceae</taxon>
        <taxon>Modicisalibacter</taxon>
    </lineage>
</organism>
<evidence type="ECO:0000256" key="2">
    <source>
        <dbReference type="ARBA" id="ARBA00023052"/>
    </source>
</evidence>
<proteinExistence type="inferred from homology"/>
<dbReference type="RefSeq" id="WP_019017816.1">
    <property type="nucleotide sequence ID" value="NZ_BMXD01000001.1"/>
</dbReference>
<dbReference type="SUPFAM" id="SSF52467">
    <property type="entry name" value="DHS-like NAD/FAD-binding domain"/>
    <property type="match status" value="1"/>
</dbReference>
<dbReference type="InterPro" id="IPR012001">
    <property type="entry name" value="Thiamin_PyroP_enz_TPP-bd_dom"/>
</dbReference>
<comment type="similarity">
    <text evidence="1 3">Belongs to the TPP enzyme family.</text>
</comment>
<dbReference type="Pfam" id="PF02775">
    <property type="entry name" value="TPP_enzyme_C"/>
    <property type="match status" value="1"/>
</dbReference>
<dbReference type="CDD" id="cd07035">
    <property type="entry name" value="TPP_PYR_POX_like"/>
    <property type="match status" value="1"/>
</dbReference>
<dbReference type="InterPro" id="IPR029035">
    <property type="entry name" value="DHS-like_NAD/FAD-binding_dom"/>
</dbReference>
<keyword evidence="8" id="KW-1185">Reference proteome</keyword>
<dbReference type="InterPro" id="IPR045229">
    <property type="entry name" value="TPP_enz"/>
</dbReference>
<dbReference type="PROSITE" id="PS00187">
    <property type="entry name" value="TPP_ENZYMES"/>
    <property type="match status" value="1"/>
</dbReference>
<dbReference type="Gene3D" id="3.40.50.1220">
    <property type="entry name" value="TPP-binding domain"/>
    <property type="match status" value="1"/>
</dbReference>
<dbReference type="PANTHER" id="PTHR18968:SF120">
    <property type="entry name" value="ACETOLACTATE SYNTHASE LARGE SUBUNIT"/>
    <property type="match status" value="1"/>
</dbReference>
<feature type="domain" description="Thiamine pyrophosphate enzyme TPP-binding" evidence="5">
    <location>
        <begin position="392"/>
        <end position="538"/>
    </location>
</feature>
<reference evidence="8" key="1">
    <citation type="journal article" date="2019" name="Int. J. Syst. Evol. Microbiol.">
        <title>The Global Catalogue of Microorganisms (GCM) 10K type strain sequencing project: providing services to taxonomists for standard genome sequencing and annotation.</title>
        <authorList>
            <consortium name="The Broad Institute Genomics Platform"/>
            <consortium name="The Broad Institute Genome Sequencing Center for Infectious Disease"/>
            <person name="Wu L."/>
            <person name="Ma J."/>
        </authorList>
    </citation>
    <scope>NUCLEOTIDE SEQUENCE [LARGE SCALE GENOMIC DNA]</scope>
    <source>
        <strain evidence="8">KCTC 12847</strain>
    </source>
</reference>
<name>A0ABV7M4I0_9GAMM</name>
<feature type="domain" description="Thiamine pyrophosphate enzyme N-terminal TPP-binding" evidence="6">
    <location>
        <begin position="11"/>
        <end position="127"/>
    </location>
</feature>
<dbReference type="PANTHER" id="PTHR18968">
    <property type="entry name" value="THIAMINE PYROPHOSPHATE ENZYMES"/>
    <property type="match status" value="1"/>
</dbReference>
<evidence type="ECO:0000313" key="8">
    <source>
        <dbReference type="Proteomes" id="UP001595640"/>
    </source>
</evidence>
<dbReference type="Proteomes" id="UP001595640">
    <property type="component" value="Unassembled WGS sequence"/>
</dbReference>
<comment type="caution">
    <text evidence="7">The sequence shown here is derived from an EMBL/GenBank/DDBJ whole genome shotgun (WGS) entry which is preliminary data.</text>
</comment>
<accession>A0ABV7M4I0</accession>
<sequence length="566" mass="61714">MLQANSFRSRSGGQALVDQLLIHGADCAYCVPGESYLEVLDALYNVRDRFTLYNARHEAGAANMAEAYGKLTGKPGICLVTRGPGACHASIGVHIAYQDSTPMILLIGQVDRPSMDREAFQEIDYRQMFGGIAKWVAQINDATRVPEYMARAFRIATSGRPGPVVLALPEDMLTDIVEVTDAPPYTSTAPDASLAAIEDVRSLLTTAQRPLMLVGGSGWSDEACRDITRFAEANGVPVACSFRRQDIVDNHSKVYVGDFGTAGPPQLVRRIKEADVLLVVGARLGEMTTKTYTTLCSPAPQQRLIHIHADANEIGRVYSPELGLAIAPESFARAVADCRWVDTHRWQEWLNAARQDYLDDTKAPAYAGELDMAQALINVQEILPEDVIVTLDAGNHTGWGQRFLRYGRPGRQIGSTCGAMGYSVPAAVAASLRFPEKVVLSFVGDGGFMMSGQEIATAVQHGGKPIILLFNNGSYGTIRMHQEREHPERVVGTDLVNPNFVSMAISLGLYAETINQTQDFKPALERAIAANRPALLEIKTDPELISTRTTIDALRHAAHRRRKALG</sequence>
<keyword evidence="2 3" id="KW-0786">Thiamine pyrophosphate</keyword>
<dbReference type="InterPro" id="IPR012000">
    <property type="entry name" value="Thiamin_PyroP_enz_cen_dom"/>
</dbReference>
<evidence type="ECO:0000313" key="7">
    <source>
        <dbReference type="EMBL" id="MFC3293549.1"/>
    </source>
</evidence>